<protein>
    <recommendedName>
        <fullName evidence="2">Antitoxin</fullName>
    </recommendedName>
</protein>
<keyword evidence="4" id="KW-1185">Reference proteome</keyword>
<dbReference type="SUPFAM" id="SSF143120">
    <property type="entry name" value="YefM-like"/>
    <property type="match status" value="1"/>
</dbReference>
<evidence type="ECO:0000313" key="4">
    <source>
        <dbReference type="Proteomes" id="UP000308530"/>
    </source>
</evidence>
<organism evidence="3 4">
    <name type="scientific">Peteryoungia desertarenae</name>
    <dbReference type="NCBI Taxonomy" id="1813451"/>
    <lineage>
        <taxon>Bacteria</taxon>
        <taxon>Pseudomonadati</taxon>
        <taxon>Pseudomonadota</taxon>
        <taxon>Alphaproteobacteria</taxon>
        <taxon>Hyphomicrobiales</taxon>
        <taxon>Rhizobiaceae</taxon>
        <taxon>Peteryoungia</taxon>
    </lineage>
</organism>
<dbReference type="RefSeq" id="WP_138285567.1">
    <property type="nucleotide sequence ID" value="NZ_CP058350.1"/>
</dbReference>
<proteinExistence type="inferred from homology"/>
<comment type="similarity">
    <text evidence="1 2">Belongs to the phD/YefM antitoxin family.</text>
</comment>
<dbReference type="EMBL" id="CP058350">
    <property type="protein sequence ID" value="QLF69297.1"/>
    <property type="molecule type" value="Genomic_DNA"/>
</dbReference>
<evidence type="ECO:0000256" key="1">
    <source>
        <dbReference type="ARBA" id="ARBA00009981"/>
    </source>
</evidence>
<dbReference type="Proteomes" id="UP000308530">
    <property type="component" value="Chromosome"/>
</dbReference>
<reference evidence="3 4" key="1">
    <citation type="submission" date="2020-06" db="EMBL/GenBank/DDBJ databases">
        <title>Genome sequence of Rhizobium sp strain ADMK78.</title>
        <authorList>
            <person name="Rahi P."/>
        </authorList>
    </citation>
    <scope>NUCLEOTIDE SEQUENCE [LARGE SCALE GENOMIC DNA]</scope>
    <source>
        <strain evidence="3 4">ADMK78</strain>
    </source>
</reference>
<dbReference type="Gene3D" id="3.40.1620.10">
    <property type="entry name" value="YefM-like domain"/>
    <property type="match status" value="1"/>
</dbReference>
<sequence length="92" mass="10628">MASVPASEFQKNFGEWHERIYQGPVEITRYGRPTAYLVSAEMFQQLWERFRVSMPVEQLGIGELEAIAKAEVATDQLYELKDIPDDMPKPHD</sequence>
<evidence type="ECO:0000256" key="2">
    <source>
        <dbReference type="RuleBase" id="RU362080"/>
    </source>
</evidence>
<dbReference type="Pfam" id="PF02604">
    <property type="entry name" value="PhdYeFM_antitox"/>
    <property type="match status" value="1"/>
</dbReference>
<name>A0ABX6QLF0_9HYPH</name>
<gene>
    <name evidence="3" type="ORF">FE840_006945</name>
</gene>
<evidence type="ECO:0000313" key="3">
    <source>
        <dbReference type="EMBL" id="QLF69297.1"/>
    </source>
</evidence>
<dbReference type="NCBIfam" id="TIGR01552">
    <property type="entry name" value="phd_fam"/>
    <property type="match status" value="1"/>
</dbReference>
<comment type="function">
    <text evidence="2">Antitoxin component of a type II toxin-antitoxin (TA) system.</text>
</comment>
<accession>A0ABX6QLF0</accession>
<dbReference type="InterPro" id="IPR006442">
    <property type="entry name" value="Antitoxin_Phd/YefM"/>
</dbReference>
<dbReference type="InterPro" id="IPR036165">
    <property type="entry name" value="YefM-like_sf"/>
</dbReference>